<name>A0A8X6X2B6_9ARAC</name>
<comment type="caution">
    <text evidence="2">The sequence shown here is derived from an EMBL/GenBank/DDBJ whole genome shotgun (WGS) entry which is preliminary data.</text>
</comment>
<accession>A0A8X6X2B6</accession>
<dbReference type="Gene3D" id="3.90.226.10">
    <property type="entry name" value="2-enoyl-CoA Hydratase, Chain A, domain 1"/>
    <property type="match status" value="1"/>
</dbReference>
<feature type="region of interest" description="Disordered" evidence="1">
    <location>
        <begin position="1"/>
        <end position="23"/>
    </location>
</feature>
<feature type="compositionally biased region" description="Basic residues" evidence="1">
    <location>
        <begin position="644"/>
        <end position="653"/>
    </location>
</feature>
<organism evidence="2 3">
    <name type="scientific">Trichonephila inaurata madagascariensis</name>
    <dbReference type="NCBI Taxonomy" id="2747483"/>
    <lineage>
        <taxon>Eukaryota</taxon>
        <taxon>Metazoa</taxon>
        <taxon>Ecdysozoa</taxon>
        <taxon>Arthropoda</taxon>
        <taxon>Chelicerata</taxon>
        <taxon>Arachnida</taxon>
        <taxon>Araneae</taxon>
        <taxon>Araneomorphae</taxon>
        <taxon>Entelegynae</taxon>
        <taxon>Araneoidea</taxon>
        <taxon>Nephilidae</taxon>
        <taxon>Trichonephila</taxon>
        <taxon>Trichonephila inaurata</taxon>
    </lineage>
</organism>
<dbReference type="AlphaFoldDB" id="A0A8X6X2B6"/>
<feature type="compositionally biased region" description="Low complexity" evidence="1">
    <location>
        <begin position="73"/>
        <end position="86"/>
    </location>
</feature>
<proteinExistence type="predicted"/>
<dbReference type="Proteomes" id="UP000886998">
    <property type="component" value="Unassembled WGS sequence"/>
</dbReference>
<dbReference type="InterPro" id="IPR051053">
    <property type="entry name" value="ECH/Chromodomain_protein"/>
</dbReference>
<sequence>MDKVVQKKKNGHAANNLPLDPDILDSQSSWPRCNSLSSCSNDSSVFSSSSHQADIHLINDEQHSNHLSKRNRNSSGSSVSSNMSCVSDKDTKKASVIISSSSVPEGTQPENLARLTSSNASPNNFNRQHETLISNRLNHTDTLKSVLPFRHNLRKNIRKKTCSCDCTATCTTLFVRRYKETTLERETVISSTNVQTFVQKNAAQAIHNVSFDKDFSPNKIDNRKRRSEVEKLYDSLHEIKWAKNFSPDNILKQINIRQAASCSVFGKSSPEKQIAIDCKPSKRQRIEYDQSTSASCIRNSLEKKKSTKSDLKQVTTNLTLRSHRKNGITLEEIMSSNCVNPIENSPLKEFKSHEINPDSSHTLLTKNKHNYLKNCMGSHLKSKFVESSSASNKNCLQKGDEECSVKLFSSTEIATSLPINYLFNLKNEPNKKMNNPDIKSNYSSSFYGIAEEGMRTIDACFQEVGAEVVVSTCIEQDCDIPHLTSASDNISSKRSPVHDNPPVLEPCISLHEHISFQNIECKITPSLYGKSLYCITTSPEFMYAENHVQVNSYVNKGQNQQESTKSIEKLHSNLNNRHRHNLLIKITGKKILNKYLRILRAKTMNRSTEKPGRFERKKEYPCVSPVNNNIAKKNSSGPSLNKISVKRMGRKKNSSFSSSSKTSEKDVKKICPTSERNGEKISSVSSHDCKIINDRVERKKSLSPVSKTSDDISKRNSSVNRSCITATRKENVCNSSIDRTSDVSFDGKKNSPLSSVGKRSCANVTRKDNSSLSLIDKTSNTNVTNKESSSFSPISQTIDTNVAFKSPSKDCSSLSHISVASPISAKTQKLSFKSAGRKAESTETVQSSEEVSFTNHPKSVTINQNSDSLMCTSDKQSLSHVSCSSRNVMNRSVSVQTSINVLPVQHAPVASASHMPLNFVVKEKSDIPCPIRPVSFTCFYHSIRVSRENSYVQVQLKINRGCSTFLTVESLSEMKDIINRANQDDGCHSVILNGVGDSFCLGLDLLPLLGPQKMKASTDIAVAVKEFIETLSNSKKPFVAVANGSAFGLGMTILNHADICIASDAANFCLPQTSLGYFPEGGATLTLSQAVGSTVATDLILRSRKITAQEAKDIGLITEIMEAKRLPIDLVSRVKVLVKNSLPGMETAKAMLKMRLHLDLLMVLENEVKLLPKVWLSQPCQEAMRNPMHKWLWGE</sequence>
<protein>
    <submittedName>
        <fullName evidence="2">Chromodomain Y-like protein</fullName>
    </submittedName>
</protein>
<feature type="compositionally biased region" description="Polar residues" evidence="1">
    <location>
        <begin position="104"/>
        <end position="126"/>
    </location>
</feature>
<keyword evidence="3" id="KW-1185">Reference proteome</keyword>
<evidence type="ECO:0000313" key="2">
    <source>
        <dbReference type="EMBL" id="GFY44171.1"/>
    </source>
</evidence>
<feature type="region of interest" description="Disordered" evidence="1">
    <location>
        <begin position="625"/>
        <end position="670"/>
    </location>
</feature>
<dbReference type="PANTHER" id="PTHR43684:SF11">
    <property type="entry name" value="CHROMO DOMAIN-CONTAINING PROTEIN"/>
    <property type="match status" value="1"/>
</dbReference>
<feature type="compositionally biased region" description="Polar residues" evidence="1">
    <location>
        <begin position="625"/>
        <end position="642"/>
    </location>
</feature>
<dbReference type="EMBL" id="BMAV01004094">
    <property type="protein sequence ID" value="GFY44171.1"/>
    <property type="molecule type" value="Genomic_DNA"/>
</dbReference>
<reference evidence="2" key="1">
    <citation type="submission" date="2020-08" db="EMBL/GenBank/DDBJ databases">
        <title>Multicomponent nature underlies the extraordinary mechanical properties of spider dragline silk.</title>
        <authorList>
            <person name="Kono N."/>
            <person name="Nakamura H."/>
            <person name="Mori M."/>
            <person name="Yoshida Y."/>
            <person name="Ohtoshi R."/>
            <person name="Malay A.D."/>
            <person name="Moran D.A.P."/>
            <person name="Tomita M."/>
            <person name="Numata K."/>
            <person name="Arakawa K."/>
        </authorList>
    </citation>
    <scope>NUCLEOTIDE SEQUENCE</scope>
</reference>
<evidence type="ECO:0000256" key="1">
    <source>
        <dbReference type="SAM" id="MobiDB-lite"/>
    </source>
</evidence>
<dbReference type="InterPro" id="IPR029045">
    <property type="entry name" value="ClpP/crotonase-like_dom_sf"/>
</dbReference>
<dbReference type="SUPFAM" id="SSF52096">
    <property type="entry name" value="ClpP/crotonase"/>
    <property type="match status" value="1"/>
</dbReference>
<evidence type="ECO:0000313" key="3">
    <source>
        <dbReference type="Proteomes" id="UP000886998"/>
    </source>
</evidence>
<dbReference type="PANTHER" id="PTHR43684">
    <property type="match status" value="1"/>
</dbReference>
<dbReference type="CDD" id="cd06558">
    <property type="entry name" value="crotonase-like"/>
    <property type="match status" value="1"/>
</dbReference>
<feature type="compositionally biased region" description="Basic residues" evidence="1">
    <location>
        <begin position="1"/>
        <end position="11"/>
    </location>
</feature>
<dbReference type="OrthoDB" id="409763at2759"/>
<gene>
    <name evidence="2" type="primary">CDYL</name>
    <name evidence="2" type="ORF">TNIN_497031</name>
</gene>
<feature type="region of interest" description="Disordered" evidence="1">
    <location>
        <begin position="60"/>
        <end position="87"/>
    </location>
</feature>
<dbReference type="Pfam" id="PF00378">
    <property type="entry name" value="ECH_1"/>
    <property type="match status" value="1"/>
</dbReference>
<dbReference type="InterPro" id="IPR001753">
    <property type="entry name" value="Enoyl-CoA_hydra/iso"/>
</dbReference>
<feature type="region of interest" description="Disordered" evidence="1">
    <location>
        <begin position="99"/>
        <end position="126"/>
    </location>
</feature>